<evidence type="ECO:0000256" key="1">
    <source>
        <dbReference type="ARBA" id="ARBA00006987"/>
    </source>
</evidence>
<evidence type="ECO:0000313" key="2">
    <source>
        <dbReference type="EMBL" id="MYZ48589.1"/>
    </source>
</evidence>
<dbReference type="Gene3D" id="3.40.190.10">
    <property type="entry name" value="Periplasmic binding protein-like II"/>
    <property type="match status" value="1"/>
</dbReference>
<dbReference type="PANTHER" id="PTHR42928:SF5">
    <property type="entry name" value="BLR1237 PROTEIN"/>
    <property type="match status" value="1"/>
</dbReference>
<dbReference type="Pfam" id="PF03401">
    <property type="entry name" value="TctC"/>
    <property type="match status" value="1"/>
</dbReference>
<comment type="similarity">
    <text evidence="1">Belongs to the UPF0065 (bug) family.</text>
</comment>
<dbReference type="Proteomes" id="UP000773614">
    <property type="component" value="Unassembled WGS sequence"/>
</dbReference>
<dbReference type="InterPro" id="IPR042100">
    <property type="entry name" value="Bug_dom1"/>
</dbReference>
<accession>A0A964WU21</accession>
<dbReference type="EMBL" id="SPKJ01000042">
    <property type="protein sequence ID" value="MYZ48589.1"/>
    <property type="molecule type" value="Genomic_DNA"/>
</dbReference>
<organism evidence="2 3">
    <name type="scientific">Propylenella binzhouense</name>
    <dbReference type="NCBI Taxonomy" id="2555902"/>
    <lineage>
        <taxon>Bacteria</taxon>
        <taxon>Pseudomonadati</taxon>
        <taxon>Pseudomonadota</taxon>
        <taxon>Alphaproteobacteria</taxon>
        <taxon>Hyphomicrobiales</taxon>
        <taxon>Propylenellaceae</taxon>
        <taxon>Propylenella</taxon>
    </lineage>
</organism>
<dbReference type="AlphaFoldDB" id="A0A964WU21"/>
<name>A0A964WU21_9HYPH</name>
<dbReference type="PANTHER" id="PTHR42928">
    <property type="entry name" value="TRICARBOXYLATE-BINDING PROTEIN"/>
    <property type="match status" value="1"/>
</dbReference>
<gene>
    <name evidence="2" type="ORF">E4O86_12795</name>
</gene>
<dbReference type="Gene3D" id="3.40.190.150">
    <property type="entry name" value="Bordetella uptake gene, domain 1"/>
    <property type="match status" value="1"/>
</dbReference>
<comment type="caution">
    <text evidence="2">The sequence shown here is derived from an EMBL/GenBank/DDBJ whole genome shotgun (WGS) entry which is preliminary data.</text>
</comment>
<evidence type="ECO:0000313" key="3">
    <source>
        <dbReference type="Proteomes" id="UP000773614"/>
    </source>
</evidence>
<protein>
    <recommendedName>
        <fullName evidence="4">Tripartite-type tricarboxylate transporter receptor subunit TctC</fullName>
    </recommendedName>
</protein>
<proteinExistence type="inferred from homology"/>
<dbReference type="InterPro" id="IPR005064">
    <property type="entry name" value="BUG"/>
</dbReference>
<sequence length="368" mass="39152">MASKSRTNKNTFLPSGVFATSREDDLMKLTRSILLACAIGLSAGAAQPAAAQEEPFYHGKTVTILVGFGPGGGYDLFARLLSKHLPEHIPGAPTIVVENMGAAGGLPAANRVYAVAPKDGTVIASVNASLIVYDLVGGSAAEYDAKKLQWLGSGTNSNNSILTWHTSGVKTIEDAQKTEIPVGASGPASTSYIYPALANAVIGTKFKIINGYKGSNSLDLALESGEISGRSGANLNSLFARNADWVKDKKINFLVQIGYERDPALPDVPVLGELVSDPEDKQIVDLITLSTAFGYNYWVAPEVPADRVETLQKAFDETFADPDFVADAEKAGFEVRAQSGKDLQKRMSDVSNLSDKVIARTREILSIQ</sequence>
<reference evidence="2" key="1">
    <citation type="submission" date="2019-03" db="EMBL/GenBank/DDBJ databases">
        <title>Afifella sp. nov., isolated from activated sludge.</title>
        <authorList>
            <person name="Li Q."/>
            <person name="Liu Y."/>
        </authorList>
    </citation>
    <scope>NUCLEOTIDE SEQUENCE</scope>
    <source>
        <strain evidence="2">L72</strain>
    </source>
</reference>
<keyword evidence="3" id="KW-1185">Reference proteome</keyword>
<evidence type="ECO:0008006" key="4">
    <source>
        <dbReference type="Google" id="ProtNLM"/>
    </source>
</evidence>